<keyword evidence="4" id="KW-0067">ATP-binding</keyword>
<dbReference type="InterPro" id="IPR011009">
    <property type="entry name" value="Kinase-like_dom_sf"/>
</dbReference>
<dbReference type="PANTHER" id="PTHR48013">
    <property type="entry name" value="DUAL SPECIFICITY MITOGEN-ACTIVATED PROTEIN KINASE KINASE 5-RELATED"/>
    <property type="match status" value="1"/>
</dbReference>
<dbReference type="Gene3D" id="1.10.510.10">
    <property type="entry name" value="Transferase(Phosphotransferase) domain 1"/>
    <property type="match status" value="1"/>
</dbReference>
<evidence type="ECO:0000313" key="13">
    <source>
        <dbReference type="Proteomes" id="UP000663828"/>
    </source>
</evidence>
<dbReference type="GO" id="GO:0005524">
    <property type="term" value="F:ATP binding"/>
    <property type="evidence" value="ECO:0007669"/>
    <property type="project" value="UniProtKB-KW"/>
</dbReference>
<dbReference type="AlphaFoldDB" id="A0A814ZUD4"/>
<evidence type="ECO:0000256" key="2">
    <source>
        <dbReference type="ARBA" id="ARBA00022741"/>
    </source>
</evidence>
<dbReference type="PANTHER" id="PTHR48013:SF9">
    <property type="entry name" value="DUAL SPECIFICITY MITOGEN-ACTIVATED PROTEIN KINASE KINASE 5"/>
    <property type="match status" value="1"/>
</dbReference>
<keyword evidence="2" id="KW-0547">Nucleotide-binding</keyword>
<protein>
    <recommendedName>
        <fullName evidence="6">mitogen-activated protein kinase kinase</fullName>
        <ecNumber evidence="6">2.7.12.2</ecNumber>
    </recommendedName>
</protein>
<reference evidence="11" key="1">
    <citation type="submission" date="2021-02" db="EMBL/GenBank/DDBJ databases">
        <authorList>
            <person name="Nowell W R."/>
        </authorList>
    </citation>
    <scope>NUCLEOTIDE SEQUENCE</scope>
</reference>
<accession>A0A814ZUD4</accession>
<dbReference type="OrthoDB" id="2914378at2759"/>
<dbReference type="SUPFAM" id="SSF56112">
    <property type="entry name" value="Protein kinase-like (PK-like)"/>
    <property type="match status" value="1"/>
</dbReference>
<evidence type="ECO:0000313" key="12">
    <source>
        <dbReference type="EMBL" id="CAF1536225.1"/>
    </source>
</evidence>
<comment type="catalytic activity">
    <reaction evidence="9">
        <text>L-tyrosyl-[protein] + ATP = O-phospho-L-tyrosyl-[protein] + ADP + H(+)</text>
        <dbReference type="Rhea" id="RHEA:10596"/>
        <dbReference type="Rhea" id="RHEA-COMP:10136"/>
        <dbReference type="Rhea" id="RHEA-COMP:20101"/>
        <dbReference type="ChEBI" id="CHEBI:15378"/>
        <dbReference type="ChEBI" id="CHEBI:30616"/>
        <dbReference type="ChEBI" id="CHEBI:46858"/>
        <dbReference type="ChEBI" id="CHEBI:61978"/>
        <dbReference type="ChEBI" id="CHEBI:456216"/>
        <dbReference type="EC" id="2.7.12.2"/>
    </reaction>
</comment>
<evidence type="ECO:0000256" key="1">
    <source>
        <dbReference type="ARBA" id="ARBA00022679"/>
    </source>
</evidence>
<evidence type="ECO:0000256" key="3">
    <source>
        <dbReference type="ARBA" id="ARBA00022777"/>
    </source>
</evidence>
<comment type="caution">
    <text evidence="11">The sequence shown here is derived from an EMBL/GenBank/DDBJ whole genome shotgun (WGS) entry which is preliminary data.</text>
</comment>
<gene>
    <name evidence="12" type="ORF">EDS130_LOCUS44967</name>
    <name evidence="11" type="ORF">XAT740_LOCUS26008</name>
</gene>
<evidence type="ECO:0000256" key="6">
    <source>
        <dbReference type="ARBA" id="ARBA00038999"/>
    </source>
</evidence>
<evidence type="ECO:0000259" key="10">
    <source>
        <dbReference type="PROSITE" id="PS50011"/>
    </source>
</evidence>
<evidence type="ECO:0000256" key="4">
    <source>
        <dbReference type="ARBA" id="ARBA00022840"/>
    </source>
</evidence>
<dbReference type="EMBL" id="CAJNOR010002087">
    <property type="protein sequence ID" value="CAF1246220.1"/>
    <property type="molecule type" value="Genomic_DNA"/>
</dbReference>
<evidence type="ECO:0000256" key="8">
    <source>
        <dbReference type="ARBA" id="ARBA00049299"/>
    </source>
</evidence>
<dbReference type="SMART" id="SM00220">
    <property type="entry name" value="S_TKc"/>
    <property type="match status" value="1"/>
</dbReference>
<evidence type="ECO:0000256" key="5">
    <source>
        <dbReference type="ARBA" id="ARBA00038035"/>
    </source>
</evidence>
<proteinExistence type="inferred from homology"/>
<sequence>MEEKQLVHRDIKPANILLNKDGDIKICDFGVTGDLSKRSEYTVRTGDPLYRSPQRETCAIESDMWAFGMTLLEVINGKHPFAEPDPNNIAWMIDKWKPEFSTKISDDINDLVSSLLRKDRQNRPSSYADILEKPCICGVSTMPTDDVRKFIRDIIKSIL</sequence>
<keyword evidence="3" id="KW-0418">Kinase</keyword>
<name>A0A814ZUD4_ADIRI</name>
<dbReference type="GO" id="GO:0004708">
    <property type="term" value="F:MAP kinase kinase activity"/>
    <property type="evidence" value="ECO:0007669"/>
    <property type="project" value="UniProtKB-EC"/>
</dbReference>
<dbReference type="Proteomes" id="UP000663852">
    <property type="component" value="Unassembled WGS sequence"/>
</dbReference>
<keyword evidence="1" id="KW-0808">Transferase</keyword>
<dbReference type="Proteomes" id="UP000663828">
    <property type="component" value="Unassembled WGS sequence"/>
</dbReference>
<comment type="catalytic activity">
    <reaction evidence="8">
        <text>L-threonyl-[protein] + ATP = O-phospho-L-threonyl-[protein] + ADP + H(+)</text>
        <dbReference type="Rhea" id="RHEA:46608"/>
        <dbReference type="Rhea" id="RHEA-COMP:11060"/>
        <dbReference type="Rhea" id="RHEA-COMP:11605"/>
        <dbReference type="ChEBI" id="CHEBI:15378"/>
        <dbReference type="ChEBI" id="CHEBI:30013"/>
        <dbReference type="ChEBI" id="CHEBI:30616"/>
        <dbReference type="ChEBI" id="CHEBI:61977"/>
        <dbReference type="ChEBI" id="CHEBI:456216"/>
        <dbReference type="EC" id="2.7.12.2"/>
    </reaction>
</comment>
<comment type="similarity">
    <text evidence="5">Belongs to the protein kinase superfamily. STE Ser/Thr protein kinase family. MAP kinase kinase subfamily.</text>
</comment>
<evidence type="ECO:0000313" key="11">
    <source>
        <dbReference type="EMBL" id="CAF1246220.1"/>
    </source>
</evidence>
<dbReference type="InterPro" id="IPR000719">
    <property type="entry name" value="Prot_kinase_dom"/>
</dbReference>
<keyword evidence="13" id="KW-1185">Reference proteome</keyword>
<comment type="catalytic activity">
    <reaction evidence="7">
        <text>L-seryl-[protein] + ATP = O-phospho-L-seryl-[protein] + ADP + H(+)</text>
        <dbReference type="Rhea" id="RHEA:17989"/>
        <dbReference type="Rhea" id="RHEA-COMP:9863"/>
        <dbReference type="Rhea" id="RHEA-COMP:11604"/>
        <dbReference type="ChEBI" id="CHEBI:15378"/>
        <dbReference type="ChEBI" id="CHEBI:29999"/>
        <dbReference type="ChEBI" id="CHEBI:30616"/>
        <dbReference type="ChEBI" id="CHEBI:83421"/>
        <dbReference type="ChEBI" id="CHEBI:456216"/>
        <dbReference type="EC" id="2.7.12.2"/>
    </reaction>
</comment>
<evidence type="ECO:0000256" key="7">
    <source>
        <dbReference type="ARBA" id="ARBA00049014"/>
    </source>
</evidence>
<dbReference type="InterPro" id="IPR008271">
    <property type="entry name" value="Ser/Thr_kinase_AS"/>
</dbReference>
<dbReference type="EC" id="2.7.12.2" evidence="6"/>
<evidence type="ECO:0000256" key="9">
    <source>
        <dbReference type="ARBA" id="ARBA00051693"/>
    </source>
</evidence>
<organism evidence="11 13">
    <name type="scientific">Adineta ricciae</name>
    <name type="common">Rotifer</name>
    <dbReference type="NCBI Taxonomy" id="249248"/>
    <lineage>
        <taxon>Eukaryota</taxon>
        <taxon>Metazoa</taxon>
        <taxon>Spiralia</taxon>
        <taxon>Gnathifera</taxon>
        <taxon>Rotifera</taxon>
        <taxon>Eurotatoria</taxon>
        <taxon>Bdelloidea</taxon>
        <taxon>Adinetida</taxon>
        <taxon>Adinetidae</taxon>
        <taxon>Adineta</taxon>
    </lineage>
</organism>
<dbReference type="PROSITE" id="PS00108">
    <property type="entry name" value="PROTEIN_KINASE_ST"/>
    <property type="match status" value="1"/>
</dbReference>
<dbReference type="EMBL" id="CAJNOJ010000967">
    <property type="protein sequence ID" value="CAF1536225.1"/>
    <property type="molecule type" value="Genomic_DNA"/>
</dbReference>
<dbReference type="Pfam" id="PF00069">
    <property type="entry name" value="Pkinase"/>
    <property type="match status" value="1"/>
</dbReference>
<feature type="domain" description="Protein kinase" evidence="10">
    <location>
        <begin position="1"/>
        <end position="136"/>
    </location>
</feature>
<dbReference type="PROSITE" id="PS50011">
    <property type="entry name" value="PROTEIN_KINASE_DOM"/>
    <property type="match status" value="1"/>
</dbReference>